<accession>A0A7G7CPC7</accession>
<evidence type="ECO:0000313" key="1">
    <source>
        <dbReference type="EMBL" id="QNE89443.1"/>
    </source>
</evidence>
<keyword evidence="2" id="KW-1185">Reference proteome</keyword>
<dbReference type="RefSeq" id="WP_185175817.1">
    <property type="nucleotide sequence ID" value="NZ_CP059404.1"/>
</dbReference>
<dbReference type="AlphaFoldDB" id="A0A7G7CPC7"/>
<reference evidence="1 2" key="1">
    <citation type="submission" date="2020-07" db="EMBL/GenBank/DDBJ databases">
        <title>Complete genome and description of Corynebacterium incognita strain Marseille-Q3630 sp. nov.</title>
        <authorList>
            <person name="Boxberger M."/>
        </authorList>
    </citation>
    <scope>NUCLEOTIDE SEQUENCE [LARGE SCALE GENOMIC DNA]</scope>
    <source>
        <strain evidence="1 2">Marseille-Q3630</strain>
    </source>
</reference>
<sequence>MGSCDSPSATDSSAAPDFISLEEARSNNVSRIVAEQYRNSVQVLDDPYGIESVETFFDSSNTLVVADSTAAAQLRGASLAISQHAPMVTYDDSVHGAIIKLIDDLRIQRVVTIGDVGIAPSTGEVIIFPDPGTDKSLGEMTAFEYSKQMVRNHQEMPFAVANLQPNERVELRPEWEVLDIVESGRVPALPAQSRRDGQMAPVIVATPTTPVVNIVNARSFGGNVHILPDADPATNESAMAKVIGLADGPLIALGAEFESPTVLAQRIREGEEKFLGEKSTRPSE</sequence>
<dbReference type="EMBL" id="CP059404">
    <property type="protein sequence ID" value="QNE89443.1"/>
    <property type="molecule type" value="Genomic_DNA"/>
</dbReference>
<protein>
    <submittedName>
        <fullName evidence="1">Uncharacterized protein</fullName>
    </submittedName>
</protein>
<organism evidence="1 2">
    <name type="scientific">Corynebacterium incognita</name>
    <dbReference type="NCBI Taxonomy" id="2754725"/>
    <lineage>
        <taxon>Bacteria</taxon>
        <taxon>Bacillati</taxon>
        <taxon>Actinomycetota</taxon>
        <taxon>Actinomycetes</taxon>
        <taxon>Mycobacteriales</taxon>
        <taxon>Corynebacteriaceae</taxon>
        <taxon>Corynebacterium</taxon>
    </lineage>
</organism>
<gene>
    <name evidence="1" type="ORF">H0194_10505</name>
</gene>
<evidence type="ECO:0000313" key="2">
    <source>
        <dbReference type="Proteomes" id="UP000515743"/>
    </source>
</evidence>
<dbReference type="Proteomes" id="UP000515743">
    <property type="component" value="Chromosome"/>
</dbReference>
<dbReference type="KEGG" id="cik:H0194_10505"/>
<proteinExistence type="predicted"/>
<name>A0A7G7CPC7_9CORY</name>